<dbReference type="AlphaFoldDB" id="A0A1C7LSX5"/>
<evidence type="ECO:0000256" key="2">
    <source>
        <dbReference type="ARBA" id="ARBA00023180"/>
    </source>
</evidence>
<keyword evidence="2" id="KW-0325">Glycoprotein</keyword>
<gene>
    <name evidence="8" type="primary">vpl1_2</name>
    <name evidence="8" type="ORF">A0H81_12892</name>
</gene>
<evidence type="ECO:0000256" key="3">
    <source>
        <dbReference type="PIRSR" id="PIRSR601621-2"/>
    </source>
</evidence>
<comment type="similarity">
    <text evidence="1 5">Belongs to the peroxidase family. Ligninase subfamily.</text>
</comment>
<dbReference type="Pfam" id="PF11895">
    <property type="entry name" value="Peroxidase_ext"/>
    <property type="match status" value="1"/>
</dbReference>
<protein>
    <recommendedName>
        <fullName evidence="5">Peroxidase</fullName>
        <ecNumber evidence="5">1.11.1.-</ecNumber>
    </recommendedName>
</protein>
<dbReference type="OrthoDB" id="2113341at2759"/>
<dbReference type="EC" id="1.11.1.-" evidence="5"/>
<dbReference type="Proteomes" id="UP000092993">
    <property type="component" value="Unassembled WGS sequence"/>
</dbReference>
<dbReference type="InterPro" id="IPR001621">
    <property type="entry name" value="Ligninase"/>
</dbReference>
<reference evidence="8 9" key="1">
    <citation type="submission" date="2016-03" db="EMBL/GenBank/DDBJ databases">
        <title>Whole genome sequencing of Grifola frondosa 9006-11.</title>
        <authorList>
            <person name="Min B."/>
            <person name="Park H."/>
            <person name="Kim J.-G."/>
            <person name="Cho H."/>
            <person name="Oh Y.-L."/>
            <person name="Kong W.-S."/>
            <person name="Choi I.-G."/>
        </authorList>
    </citation>
    <scope>NUCLEOTIDE SEQUENCE [LARGE SCALE GENOMIC DNA]</scope>
    <source>
        <strain evidence="8 9">9006-11</strain>
    </source>
</reference>
<dbReference type="Gene3D" id="1.10.520.10">
    <property type="match status" value="1"/>
</dbReference>
<keyword evidence="5" id="KW-0560">Oxidoreductase</keyword>
<evidence type="ECO:0000256" key="4">
    <source>
        <dbReference type="PIRSR" id="PIRSR601621-4"/>
    </source>
</evidence>
<dbReference type="GO" id="GO:0046872">
    <property type="term" value="F:metal ion binding"/>
    <property type="evidence" value="ECO:0007669"/>
    <property type="project" value="UniProtKB-UniRule"/>
</dbReference>
<dbReference type="PRINTS" id="PR00462">
    <property type="entry name" value="LIGNINASE"/>
</dbReference>
<comment type="cofactor">
    <cofactor evidence="3 5">
        <name>Ca(2+)</name>
        <dbReference type="ChEBI" id="CHEBI:29108"/>
    </cofactor>
    <text evidence="3 5">Binds 2 calcium ions per subunit.</text>
</comment>
<dbReference type="STRING" id="5627.A0A1C7LSX5"/>
<name>A0A1C7LSX5_GRIFR</name>
<evidence type="ECO:0000256" key="1">
    <source>
        <dbReference type="ARBA" id="ARBA00006089"/>
    </source>
</evidence>
<keyword evidence="3 5" id="KW-0479">Metal-binding</keyword>
<dbReference type="SUPFAM" id="SSF48113">
    <property type="entry name" value="Heme-dependent peroxidases"/>
    <property type="match status" value="1"/>
</dbReference>
<keyword evidence="3" id="KW-0349">Heme</keyword>
<sequence>MAFSDIETNYGANIGLDDIVEEQRLFALKHHVSFGDFIQFAGAVGAANCNGGPQIAFFAGRPKATQAPRTFSRMADAGFSAVELVWLLVSHTVAAQERIDTTLLNGTMVPRDGIKTGESPSPYPGEFRLQSDFEVARDSRTACEWQNMIVNRTNMVSKFELVMKKLSLVGQNESALTDCSDVIPVPQGYVRAPHLPAGKSLADIQASCSSTPFPNLSVDAGPVTTIAPVPTQGSASFGTF</sequence>
<accession>A0A1C7LSX5</accession>
<comment type="caution">
    <text evidence="8">The sequence shown here is derived from an EMBL/GenBank/DDBJ whole genome shotgun (WGS) entry which is preliminary data.</text>
</comment>
<dbReference type="Gene3D" id="1.10.420.10">
    <property type="entry name" value="Peroxidase, domain 2"/>
    <property type="match status" value="2"/>
</dbReference>
<proteinExistence type="inferred from homology"/>
<keyword evidence="3 5" id="KW-0106">Calcium</keyword>
<keyword evidence="9" id="KW-1185">Reference proteome</keyword>
<dbReference type="InterPro" id="IPR024589">
    <property type="entry name" value="Ligninase_C"/>
</dbReference>
<organism evidence="8 9">
    <name type="scientific">Grifola frondosa</name>
    <name type="common">Maitake</name>
    <name type="synonym">Polyporus frondosus</name>
    <dbReference type="NCBI Taxonomy" id="5627"/>
    <lineage>
        <taxon>Eukaryota</taxon>
        <taxon>Fungi</taxon>
        <taxon>Dikarya</taxon>
        <taxon>Basidiomycota</taxon>
        <taxon>Agaricomycotina</taxon>
        <taxon>Agaricomycetes</taxon>
        <taxon>Polyporales</taxon>
        <taxon>Grifolaceae</taxon>
        <taxon>Grifola</taxon>
    </lineage>
</organism>
<dbReference type="GO" id="GO:0006979">
    <property type="term" value="P:response to oxidative stress"/>
    <property type="evidence" value="ECO:0007669"/>
    <property type="project" value="InterPro"/>
</dbReference>
<dbReference type="InterPro" id="IPR010255">
    <property type="entry name" value="Haem_peroxidase_sf"/>
</dbReference>
<feature type="binding site" description="axial binding residue" evidence="3">
    <location>
        <position position="91"/>
    </location>
    <ligand>
        <name>heme b</name>
        <dbReference type="ChEBI" id="CHEBI:60344"/>
    </ligand>
    <ligandPart>
        <name>Fe</name>
        <dbReference type="ChEBI" id="CHEBI:18248"/>
    </ligandPart>
</feature>
<keyword evidence="4" id="KW-1015">Disulfide bond</keyword>
<dbReference type="GO" id="GO:0004601">
    <property type="term" value="F:peroxidase activity"/>
    <property type="evidence" value="ECO:0007669"/>
    <property type="project" value="UniProtKB-KW"/>
</dbReference>
<feature type="binding site" evidence="3">
    <location>
        <position position="92"/>
    </location>
    <ligand>
        <name>Ca(2+)</name>
        <dbReference type="ChEBI" id="CHEBI:29108"/>
        <label>2</label>
    </ligand>
</feature>
<feature type="domain" description="Fungal ligninase C-terminal" evidence="7">
    <location>
        <begin position="155"/>
        <end position="231"/>
    </location>
</feature>
<feature type="disulfide bond" evidence="4">
    <location>
        <begin position="143"/>
        <end position="208"/>
    </location>
</feature>
<evidence type="ECO:0000313" key="8">
    <source>
        <dbReference type="EMBL" id="OBZ67236.1"/>
    </source>
</evidence>
<dbReference type="Pfam" id="PF00141">
    <property type="entry name" value="peroxidase"/>
    <property type="match status" value="1"/>
</dbReference>
<evidence type="ECO:0000313" key="9">
    <source>
        <dbReference type="Proteomes" id="UP000092993"/>
    </source>
</evidence>
<feature type="domain" description="Plant heme peroxidase family profile" evidence="6">
    <location>
        <begin position="27"/>
        <end position="97"/>
    </location>
</feature>
<dbReference type="EMBL" id="LUGG01000025">
    <property type="protein sequence ID" value="OBZ67236.1"/>
    <property type="molecule type" value="Genomic_DNA"/>
</dbReference>
<evidence type="ECO:0000256" key="5">
    <source>
        <dbReference type="RuleBase" id="RU363051"/>
    </source>
</evidence>
<evidence type="ECO:0000259" key="6">
    <source>
        <dbReference type="Pfam" id="PF00141"/>
    </source>
</evidence>
<dbReference type="InterPro" id="IPR002016">
    <property type="entry name" value="Haem_peroxidase"/>
</dbReference>
<comment type="cofactor">
    <cofactor evidence="3">
        <name>heme b</name>
        <dbReference type="ChEBI" id="CHEBI:60344"/>
    </cofactor>
    <text evidence="3">Binds 1 heme b (iron(II)-protoporphyrin IX) group per subunit.</text>
</comment>
<dbReference type="GO" id="GO:0020037">
    <property type="term" value="F:heme binding"/>
    <property type="evidence" value="ECO:0007669"/>
    <property type="project" value="UniProtKB-UniRule"/>
</dbReference>
<keyword evidence="3" id="KW-0408">Iron</keyword>
<keyword evidence="5 8" id="KW-0575">Peroxidase</keyword>
<dbReference type="OMA" id="TACEWQN"/>
<evidence type="ECO:0000259" key="7">
    <source>
        <dbReference type="Pfam" id="PF11895"/>
    </source>
</evidence>